<protein>
    <submittedName>
        <fullName evidence="1">Uncharacterized protein</fullName>
    </submittedName>
</protein>
<proteinExistence type="predicted"/>
<reference evidence="1" key="1">
    <citation type="submission" date="2023-04" db="EMBL/GenBank/DDBJ databases">
        <title>A chromosome-level genome assembly of the parasitoid wasp Eretmocerus hayati.</title>
        <authorList>
            <person name="Zhong Y."/>
            <person name="Liu S."/>
            <person name="Liu Y."/>
        </authorList>
    </citation>
    <scope>NUCLEOTIDE SEQUENCE</scope>
    <source>
        <strain evidence="1">ZJU_SS_LIU_2023</strain>
    </source>
</reference>
<dbReference type="EMBL" id="CM056741">
    <property type="protein sequence ID" value="KAJ8684420.1"/>
    <property type="molecule type" value="Genomic_DNA"/>
</dbReference>
<evidence type="ECO:0000313" key="1">
    <source>
        <dbReference type="EMBL" id="KAJ8684420.1"/>
    </source>
</evidence>
<name>A0ACC2PRL0_9HYME</name>
<evidence type="ECO:0000313" key="2">
    <source>
        <dbReference type="Proteomes" id="UP001239111"/>
    </source>
</evidence>
<comment type="caution">
    <text evidence="1">The sequence shown here is derived from an EMBL/GenBank/DDBJ whole genome shotgun (WGS) entry which is preliminary data.</text>
</comment>
<gene>
    <name evidence="1" type="ORF">QAD02_020212</name>
</gene>
<organism evidence="1 2">
    <name type="scientific">Eretmocerus hayati</name>
    <dbReference type="NCBI Taxonomy" id="131215"/>
    <lineage>
        <taxon>Eukaryota</taxon>
        <taxon>Metazoa</taxon>
        <taxon>Ecdysozoa</taxon>
        <taxon>Arthropoda</taxon>
        <taxon>Hexapoda</taxon>
        <taxon>Insecta</taxon>
        <taxon>Pterygota</taxon>
        <taxon>Neoptera</taxon>
        <taxon>Endopterygota</taxon>
        <taxon>Hymenoptera</taxon>
        <taxon>Apocrita</taxon>
        <taxon>Proctotrupomorpha</taxon>
        <taxon>Chalcidoidea</taxon>
        <taxon>Aphelinidae</taxon>
        <taxon>Aphelininae</taxon>
        <taxon>Eretmocerus</taxon>
    </lineage>
</organism>
<dbReference type="Proteomes" id="UP001239111">
    <property type="component" value="Chromosome 1"/>
</dbReference>
<sequence>MYGITISWHFFASSHGKGIVDGVGATVKGAVWRRVASSASSVKTGSDFADVARDVCPNILIKYVPTNEILDPQRELEEHWDNVKCITNLRKMHCVRPLSADSVEVRETSNDEINCFILKVLRIVNC</sequence>
<accession>A0ACC2PRL0</accession>
<keyword evidence="2" id="KW-1185">Reference proteome</keyword>